<evidence type="ECO:0000259" key="6">
    <source>
        <dbReference type="Pfam" id="PF14464"/>
    </source>
</evidence>
<evidence type="ECO:0000256" key="3">
    <source>
        <dbReference type="ARBA" id="ARBA00022801"/>
    </source>
</evidence>
<accession>A0A0M3AR27</accession>
<sequence>MRLRLAVDQTARLVAALEKAGKREIGGQLFGEQLAPSDFDVTELTIQARRGSFARFMVDLLQAARDAMHFFNRTEHRYTRYNYIGEWHSHPSFAVHPSGTDIATMRALVGDARFAGSFAVLMIVRLDGGTLSAASWVFDPQGNEFEANLEMDVV</sequence>
<dbReference type="EMBL" id="LBIC01000007">
    <property type="protein sequence ID" value="KKW91366.1"/>
    <property type="molecule type" value="Genomic_DNA"/>
</dbReference>
<dbReference type="Proteomes" id="UP000033874">
    <property type="component" value="Unassembled WGS sequence"/>
</dbReference>
<keyword evidence="2" id="KW-0479">Metal-binding</keyword>
<dbReference type="AlphaFoldDB" id="A0A0M3AR27"/>
<evidence type="ECO:0000256" key="1">
    <source>
        <dbReference type="ARBA" id="ARBA00022670"/>
    </source>
</evidence>
<evidence type="ECO:0000313" key="7">
    <source>
        <dbReference type="EMBL" id="KKW91366.1"/>
    </source>
</evidence>
<organism evidence="7 8">
    <name type="scientific">Sphingobium chungbukense</name>
    <dbReference type="NCBI Taxonomy" id="56193"/>
    <lineage>
        <taxon>Bacteria</taxon>
        <taxon>Pseudomonadati</taxon>
        <taxon>Pseudomonadota</taxon>
        <taxon>Alphaproteobacteria</taxon>
        <taxon>Sphingomonadales</taxon>
        <taxon>Sphingomonadaceae</taxon>
        <taxon>Sphingobium</taxon>
    </lineage>
</organism>
<dbReference type="RefSeq" id="WP_046764880.1">
    <property type="nucleotide sequence ID" value="NZ_LBIC01000007.1"/>
</dbReference>
<dbReference type="PATRIC" id="fig|56193.3.peg.3112"/>
<comment type="caution">
    <text evidence="7">The sequence shown here is derived from an EMBL/GenBank/DDBJ whole genome shotgun (WGS) entry which is preliminary data.</text>
</comment>
<gene>
    <name evidence="7" type="ORF">YP76_14880</name>
</gene>
<dbReference type="STRING" id="56193.YP76_14880"/>
<dbReference type="GO" id="GO:0006508">
    <property type="term" value="P:proteolysis"/>
    <property type="evidence" value="ECO:0007669"/>
    <property type="project" value="UniProtKB-KW"/>
</dbReference>
<keyword evidence="3" id="KW-0378">Hydrolase</keyword>
<name>A0A0M3AR27_9SPHN</name>
<evidence type="ECO:0000256" key="4">
    <source>
        <dbReference type="ARBA" id="ARBA00022833"/>
    </source>
</evidence>
<dbReference type="GO" id="GO:0046872">
    <property type="term" value="F:metal ion binding"/>
    <property type="evidence" value="ECO:0007669"/>
    <property type="project" value="UniProtKB-KW"/>
</dbReference>
<dbReference type="SUPFAM" id="SSF102712">
    <property type="entry name" value="JAB1/MPN domain"/>
    <property type="match status" value="1"/>
</dbReference>
<protein>
    <recommendedName>
        <fullName evidence="6">JAB domain-containing protein</fullName>
    </recommendedName>
</protein>
<keyword evidence="5" id="KW-0482">Metalloprotease</keyword>
<evidence type="ECO:0000313" key="8">
    <source>
        <dbReference type="Proteomes" id="UP000033874"/>
    </source>
</evidence>
<proteinExistence type="predicted"/>
<dbReference type="Pfam" id="PF14464">
    <property type="entry name" value="Prok-JAB"/>
    <property type="match status" value="1"/>
</dbReference>
<reference evidence="7 8" key="1">
    <citation type="submission" date="2015-04" db="EMBL/GenBank/DDBJ databases">
        <title>Genome sequence of aromatic hydrocarbons-degrading Sphingobium chungbukense DJ77.</title>
        <authorList>
            <person name="Kim Y.-C."/>
            <person name="Chae J.-C."/>
        </authorList>
    </citation>
    <scope>NUCLEOTIDE SEQUENCE [LARGE SCALE GENOMIC DNA]</scope>
    <source>
        <strain evidence="7 8">DJ77</strain>
    </source>
</reference>
<keyword evidence="1" id="KW-0645">Protease</keyword>
<evidence type="ECO:0000256" key="2">
    <source>
        <dbReference type="ARBA" id="ARBA00022723"/>
    </source>
</evidence>
<feature type="domain" description="JAB" evidence="6">
    <location>
        <begin position="11"/>
        <end position="126"/>
    </location>
</feature>
<dbReference type="Gene3D" id="3.40.140.10">
    <property type="entry name" value="Cytidine Deaminase, domain 2"/>
    <property type="match status" value="1"/>
</dbReference>
<keyword evidence="4" id="KW-0862">Zinc</keyword>
<keyword evidence="8" id="KW-1185">Reference proteome</keyword>
<dbReference type="InterPro" id="IPR028090">
    <property type="entry name" value="JAB_dom_prok"/>
</dbReference>
<evidence type="ECO:0000256" key="5">
    <source>
        <dbReference type="ARBA" id="ARBA00023049"/>
    </source>
</evidence>
<dbReference type="GO" id="GO:0008237">
    <property type="term" value="F:metallopeptidase activity"/>
    <property type="evidence" value="ECO:0007669"/>
    <property type="project" value="UniProtKB-KW"/>
</dbReference>